<gene>
    <name evidence="1" type="ORF">E4S40_12950</name>
</gene>
<name>A0A4Y9QQ89_9BACT</name>
<accession>A0A4Y9QQ89</accession>
<evidence type="ECO:0000313" key="1">
    <source>
        <dbReference type="EMBL" id="TFV93166.1"/>
    </source>
</evidence>
<protein>
    <submittedName>
        <fullName evidence="1">Uncharacterized protein</fullName>
    </submittedName>
</protein>
<comment type="caution">
    <text evidence="1">The sequence shown here is derived from an EMBL/GenBank/DDBJ whole genome shotgun (WGS) entry which is preliminary data.</text>
</comment>
<reference evidence="1 2" key="1">
    <citation type="submission" date="2019-03" db="EMBL/GenBank/DDBJ databases">
        <title>Algoriphagus sp. nov, a new strain isolated from root system soil of mangrove plant Kandelia.</title>
        <authorList>
            <person name="Yin Q."/>
            <person name="Wang K."/>
            <person name="Song Z."/>
        </authorList>
    </citation>
    <scope>NUCLEOTIDE SEQUENCE [LARGE SCALE GENOMIC DNA]</scope>
    <source>
        <strain evidence="1 2">XY-J91</strain>
    </source>
</reference>
<dbReference type="EMBL" id="SPSB01000004">
    <property type="protein sequence ID" value="TFV93166.1"/>
    <property type="molecule type" value="Genomic_DNA"/>
</dbReference>
<organism evidence="1 2">
    <name type="scientific">Algoriphagus kandeliae</name>
    <dbReference type="NCBI Taxonomy" id="2562278"/>
    <lineage>
        <taxon>Bacteria</taxon>
        <taxon>Pseudomonadati</taxon>
        <taxon>Bacteroidota</taxon>
        <taxon>Cytophagia</taxon>
        <taxon>Cytophagales</taxon>
        <taxon>Cyclobacteriaceae</taxon>
        <taxon>Algoriphagus</taxon>
    </lineage>
</organism>
<evidence type="ECO:0000313" key="2">
    <source>
        <dbReference type="Proteomes" id="UP000297647"/>
    </source>
</evidence>
<sequence length="219" mass="25020">MSNVIPSGWFKTYSETQLLLQDGTSITQSFVQDIHQLNPNLTFDEKVIINTTPALVFFDPATKTVNLPFYDQLSKDSVGFFQQMGGSEAEGKRLFGLFFNGFYLAHELGHGVQFFVKGDEKGSYKNELFANQVGMQWWRKHGADSELSACYKFAQHIISILPNPVPKGMTVEEYFDKNYNTVSNNPYIYGFMQFHQFIQTHDDATLPAFDDLIRAYMNS</sequence>
<dbReference type="Proteomes" id="UP000297647">
    <property type="component" value="Unassembled WGS sequence"/>
</dbReference>
<proteinExistence type="predicted"/>
<keyword evidence="2" id="KW-1185">Reference proteome</keyword>
<dbReference type="RefSeq" id="WP_135074809.1">
    <property type="nucleotide sequence ID" value="NZ_SPSB01000004.1"/>
</dbReference>
<dbReference type="AlphaFoldDB" id="A0A4Y9QQ89"/>
<dbReference type="OrthoDB" id="1352863at2"/>